<dbReference type="HOGENOM" id="CLU_167443_4_0_6"/>
<dbReference type="eggNOG" id="ENOG5032ZKF">
    <property type="taxonomic scope" value="Bacteria"/>
</dbReference>
<evidence type="ECO:0000313" key="3">
    <source>
        <dbReference type="Proteomes" id="UP000008881"/>
    </source>
</evidence>
<keyword evidence="3" id="KW-1185">Reference proteome</keyword>
<evidence type="ECO:0000259" key="1">
    <source>
        <dbReference type="Pfam" id="PF11823"/>
    </source>
</evidence>
<dbReference type="EMBL" id="CP002824">
    <property type="protein sequence ID" value="AEG96958.1"/>
    <property type="molecule type" value="Genomic_DNA"/>
</dbReference>
<name>A0A0H3FR65_KLEAK</name>
<reference evidence="2 3" key="1">
    <citation type="journal article" date="2012" name="J. Bacteriol.">
        <title>Complete genome sequence of Enterobacter aerogenes KCTC 2190.</title>
        <authorList>
            <person name="Shin S.H."/>
            <person name="Kim S."/>
            <person name="Kim J.Y."/>
            <person name="Lee S."/>
            <person name="Um Y."/>
            <person name="Oh M.K."/>
            <person name="Kim Y.R."/>
            <person name="Lee J."/>
            <person name="Yang K.S."/>
        </authorList>
    </citation>
    <scope>NUCLEOTIDE SEQUENCE [LARGE SCALE GENOMIC DNA]</scope>
    <source>
        <strain evidence="2 3">KCTC 2190</strain>
    </source>
</reference>
<dbReference type="Proteomes" id="UP000008881">
    <property type="component" value="Chromosome"/>
</dbReference>
<organism evidence="2 3">
    <name type="scientific">Klebsiella aerogenes (strain ATCC 13048 / DSM 30053 / CCUG 1429 / JCM 1235 / KCTC 2190 / NBRC 13534 / NCIMB 10102 / NCTC 10006 / CDC 819-56)</name>
    <name type="common">Enterobacter aerogenes</name>
    <dbReference type="NCBI Taxonomy" id="1028307"/>
    <lineage>
        <taxon>Bacteria</taxon>
        <taxon>Pseudomonadati</taxon>
        <taxon>Pseudomonadota</taxon>
        <taxon>Gammaproteobacteria</taxon>
        <taxon>Enterobacterales</taxon>
        <taxon>Enterobacteriaceae</taxon>
        <taxon>Klebsiella/Raoultella group</taxon>
        <taxon>Klebsiella</taxon>
    </lineage>
</organism>
<feature type="domain" description="Putative Se/S carrier protein-like" evidence="1">
    <location>
        <begin position="3"/>
        <end position="55"/>
    </location>
</feature>
<protein>
    <recommendedName>
        <fullName evidence="1">Putative Se/S carrier protein-like domain-containing protein</fullName>
    </recommendedName>
</protein>
<dbReference type="KEGG" id="eae:EAE_10210"/>
<dbReference type="PATRIC" id="fig|1028307.3.peg.2034"/>
<evidence type="ECO:0000313" key="2">
    <source>
        <dbReference type="EMBL" id="AEG96958.1"/>
    </source>
</evidence>
<gene>
    <name evidence="2" type="ordered locus">EAE_10210</name>
</gene>
<dbReference type="AlphaFoldDB" id="A0A0H3FR65"/>
<accession>A0A0H3FR65</accession>
<dbReference type="OrthoDB" id="5589216at2"/>
<sequence>MSKYLFLFHSTVGVVRMRKALQAAGMTFEVKDIPRQLRSGCGLCIYLSCMPGDEQRWVIPGETAALFRVAGNDYHLLANYAHRGSPDEALADIRDSSPLALTRTGATDKMPNRSSGKA</sequence>
<dbReference type="Pfam" id="PF11823">
    <property type="entry name" value="Se_S_carrier"/>
    <property type="match status" value="1"/>
</dbReference>
<dbReference type="InterPro" id="IPR021778">
    <property type="entry name" value="Se/S_carrier-like"/>
</dbReference>
<proteinExistence type="predicted"/>